<sequence length="29" mass="3439">EKLISNFYEETNNYLLKSLTQTSFPENQS</sequence>
<reference evidence="1" key="1">
    <citation type="journal article" date="2015" name="Nature">
        <title>Complex archaea that bridge the gap between prokaryotes and eukaryotes.</title>
        <authorList>
            <person name="Spang A."/>
            <person name="Saw J.H."/>
            <person name="Jorgensen S.L."/>
            <person name="Zaremba-Niedzwiedzka K."/>
            <person name="Martijn J."/>
            <person name="Lind A.E."/>
            <person name="van Eijk R."/>
            <person name="Schleper C."/>
            <person name="Guy L."/>
            <person name="Ettema T.J."/>
        </authorList>
    </citation>
    <scope>NUCLEOTIDE SEQUENCE</scope>
</reference>
<evidence type="ECO:0000313" key="1">
    <source>
        <dbReference type="EMBL" id="KKL13459.1"/>
    </source>
</evidence>
<dbReference type="EMBL" id="LAZR01040846">
    <property type="protein sequence ID" value="KKL13459.1"/>
    <property type="molecule type" value="Genomic_DNA"/>
</dbReference>
<organism evidence="1">
    <name type="scientific">marine sediment metagenome</name>
    <dbReference type="NCBI Taxonomy" id="412755"/>
    <lineage>
        <taxon>unclassified sequences</taxon>
        <taxon>metagenomes</taxon>
        <taxon>ecological metagenomes</taxon>
    </lineage>
</organism>
<comment type="caution">
    <text evidence="1">The sequence shown here is derived from an EMBL/GenBank/DDBJ whole genome shotgun (WGS) entry which is preliminary data.</text>
</comment>
<accession>A0A0F9AV41</accession>
<proteinExistence type="predicted"/>
<protein>
    <submittedName>
        <fullName evidence="1">Uncharacterized protein</fullName>
    </submittedName>
</protein>
<feature type="non-terminal residue" evidence="1">
    <location>
        <position position="1"/>
    </location>
</feature>
<dbReference type="AlphaFoldDB" id="A0A0F9AV41"/>
<name>A0A0F9AV41_9ZZZZ</name>
<gene>
    <name evidence="1" type="ORF">LCGC14_2525520</name>
</gene>